<evidence type="ECO:0000259" key="10">
    <source>
        <dbReference type="Pfam" id="PF21088"/>
    </source>
</evidence>
<dbReference type="InterPro" id="IPR049278">
    <property type="entry name" value="MS_channel_C"/>
</dbReference>
<dbReference type="PANTHER" id="PTHR43634">
    <property type="entry name" value="OW CONDUCTANCE MECHANOSENSITIVE CHANNEL"/>
    <property type="match status" value="1"/>
</dbReference>
<dbReference type="EMBL" id="CP012600">
    <property type="protein sequence ID" value="ALC80578.1"/>
    <property type="molecule type" value="Genomic_DNA"/>
</dbReference>
<evidence type="ECO:0000313" key="11">
    <source>
        <dbReference type="EMBL" id="ALC80578.1"/>
    </source>
</evidence>
<reference evidence="11 12" key="2">
    <citation type="journal article" date="2016" name="Int. J. Syst. Evol. Microbiol.">
        <title>Bacillus gobiensis sp. nov., isolated from a soil sample.</title>
        <authorList>
            <person name="Liu B."/>
            <person name="Liu G.H."/>
            <person name="Cetin S."/>
            <person name="Schumann P."/>
            <person name="Pan Z.Z."/>
            <person name="Chen Q.Q."/>
        </authorList>
    </citation>
    <scope>NUCLEOTIDE SEQUENCE [LARGE SCALE GENOMIC DNA]</scope>
    <source>
        <strain evidence="11 12">FJAT-4402</strain>
    </source>
</reference>
<dbReference type="InterPro" id="IPR011014">
    <property type="entry name" value="MscS_channel_TM-2"/>
</dbReference>
<evidence type="ECO:0000256" key="6">
    <source>
        <dbReference type="ARBA" id="ARBA00023136"/>
    </source>
</evidence>
<evidence type="ECO:0000256" key="3">
    <source>
        <dbReference type="ARBA" id="ARBA00022475"/>
    </source>
</evidence>
<dbReference type="GO" id="GO:0005886">
    <property type="term" value="C:plasma membrane"/>
    <property type="evidence" value="ECO:0007669"/>
    <property type="project" value="UniProtKB-SubCell"/>
</dbReference>
<dbReference type="Pfam" id="PF00924">
    <property type="entry name" value="MS_channel_2nd"/>
    <property type="match status" value="1"/>
</dbReference>
<evidence type="ECO:0000256" key="7">
    <source>
        <dbReference type="SAM" id="Phobius"/>
    </source>
</evidence>
<name>A0A0M4G6Q0_9BACI</name>
<dbReference type="InterPro" id="IPR045042">
    <property type="entry name" value="YnaI-like"/>
</dbReference>
<keyword evidence="6 7" id="KW-0472">Membrane</keyword>
<organism evidence="11 12">
    <name type="scientific">Bacillus gobiensis</name>
    <dbReference type="NCBI Taxonomy" id="1441095"/>
    <lineage>
        <taxon>Bacteria</taxon>
        <taxon>Bacillati</taxon>
        <taxon>Bacillota</taxon>
        <taxon>Bacilli</taxon>
        <taxon>Bacillales</taxon>
        <taxon>Bacillaceae</taxon>
        <taxon>Bacillus</taxon>
    </lineage>
</organism>
<dbReference type="GO" id="GO:0055085">
    <property type="term" value="P:transmembrane transport"/>
    <property type="evidence" value="ECO:0007669"/>
    <property type="project" value="InterPro"/>
</dbReference>
<feature type="transmembrane region" description="Helical" evidence="7">
    <location>
        <begin position="51"/>
        <end position="76"/>
    </location>
</feature>
<sequence>MFDNILTWDNTVQVGISLLILLVFLLLRKLFTKYLFSFIVKLTGKSKRTIFVNHVVLAFEKPVRWFFVILGIYLAVQYAPFIDGQTTLISRLFRSSIIVLLTWGLFNFVSTSSFIFSKFNRRSDSEMEDILTPFLSRITRFILVALSLSIIAQEFDYDVNGFVAGLGIGGLAFALAAQDSIANFFGGVIIITEKPFNIGDYISTPSVEGSVEDISFRSTRIRTGAMSLVTVPNKTLANEPITNISKMGKRQITFSLLIDFETPKENMTSAIKRIKEMLDAHDGIHDELIMVHFNQFQDGNLNLFFNFYTKTTAWVEHLNIRQDVNYKIIEILAEEQVELAYPSQTLFIKQEEGEPFEIQGRQKEYS</sequence>
<dbReference type="OrthoDB" id="9809206at2"/>
<dbReference type="Pfam" id="PF21082">
    <property type="entry name" value="MS_channel_3rd"/>
    <property type="match status" value="1"/>
</dbReference>
<feature type="transmembrane region" description="Helical" evidence="7">
    <location>
        <begin position="12"/>
        <end position="31"/>
    </location>
</feature>
<dbReference type="SUPFAM" id="SSF50182">
    <property type="entry name" value="Sm-like ribonucleoproteins"/>
    <property type="match status" value="1"/>
</dbReference>
<evidence type="ECO:0000256" key="4">
    <source>
        <dbReference type="ARBA" id="ARBA00022692"/>
    </source>
</evidence>
<dbReference type="Gene3D" id="2.30.30.60">
    <property type="match status" value="1"/>
</dbReference>
<dbReference type="Pfam" id="PF21088">
    <property type="entry name" value="MS_channel_1st"/>
    <property type="match status" value="1"/>
</dbReference>
<dbReference type="InterPro" id="IPR011066">
    <property type="entry name" value="MscS_channel_C_sf"/>
</dbReference>
<feature type="domain" description="Mechanosensitive ion channel transmembrane helices 2/3" evidence="10">
    <location>
        <begin position="138"/>
        <end position="178"/>
    </location>
</feature>
<evidence type="ECO:0000256" key="1">
    <source>
        <dbReference type="ARBA" id="ARBA00004651"/>
    </source>
</evidence>
<evidence type="ECO:0000313" key="12">
    <source>
        <dbReference type="Proteomes" id="UP000067625"/>
    </source>
</evidence>
<keyword evidence="5 7" id="KW-1133">Transmembrane helix</keyword>
<protein>
    <submittedName>
        <fullName evidence="11">Mechanosensitive ion channel protein</fullName>
    </submittedName>
</protein>
<comment type="subcellular location">
    <subcellularLocation>
        <location evidence="1">Cell membrane</location>
        <topology evidence="1">Multi-pass membrane protein</topology>
    </subcellularLocation>
</comment>
<dbReference type="Gene3D" id="3.30.70.100">
    <property type="match status" value="1"/>
</dbReference>
<dbReference type="SUPFAM" id="SSF82689">
    <property type="entry name" value="Mechanosensitive channel protein MscS (YggB), C-terminal domain"/>
    <property type="match status" value="1"/>
</dbReference>
<keyword evidence="3" id="KW-1003">Cell membrane</keyword>
<dbReference type="PANTHER" id="PTHR43634:SF2">
    <property type="entry name" value="LOW CONDUCTANCE MECHANOSENSITIVE CHANNEL YNAI"/>
    <property type="match status" value="1"/>
</dbReference>
<accession>A0A0M4G6Q0</accession>
<proteinExistence type="inferred from homology"/>
<dbReference type="InterPro" id="IPR049142">
    <property type="entry name" value="MS_channel_1st"/>
</dbReference>
<dbReference type="Gene3D" id="1.10.287.1260">
    <property type="match status" value="1"/>
</dbReference>
<dbReference type="AlphaFoldDB" id="A0A0M4G6Q0"/>
<evidence type="ECO:0000256" key="2">
    <source>
        <dbReference type="ARBA" id="ARBA00008017"/>
    </source>
</evidence>
<dbReference type="Proteomes" id="UP000067625">
    <property type="component" value="Chromosome"/>
</dbReference>
<keyword evidence="4 7" id="KW-0812">Transmembrane</keyword>
<dbReference type="SUPFAM" id="SSF82861">
    <property type="entry name" value="Mechanosensitive channel protein MscS (YggB), transmembrane region"/>
    <property type="match status" value="1"/>
</dbReference>
<dbReference type="PATRIC" id="fig|1441095.3.peg.544"/>
<feature type="transmembrane region" description="Helical" evidence="7">
    <location>
        <begin position="159"/>
        <end position="177"/>
    </location>
</feature>
<dbReference type="InterPro" id="IPR006685">
    <property type="entry name" value="MscS_channel_2nd"/>
</dbReference>
<gene>
    <name evidence="11" type="ORF">AM592_02515</name>
</gene>
<evidence type="ECO:0000259" key="8">
    <source>
        <dbReference type="Pfam" id="PF00924"/>
    </source>
</evidence>
<feature type="domain" description="Mechanosensitive ion channel MscS C-terminal" evidence="9">
    <location>
        <begin position="253"/>
        <end position="338"/>
    </location>
</feature>
<reference evidence="12" key="1">
    <citation type="submission" date="2015-08" db="EMBL/GenBank/DDBJ databases">
        <title>Genome sequencing project for genomic taxonomy and phylogenomics of Bacillus-like bacteria.</title>
        <authorList>
            <person name="Liu B."/>
            <person name="Wang J."/>
            <person name="Zhu Y."/>
            <person name="Liu G."/>
            <person name="Chen Q."/>
            <person name="Chen Z."/>
            <person name="Lan J."/>
            <person name="Che J."/>
            <person name="Ge C."/>
            <person name="Shi H."/>
            <person name="Pan Z."/>
            <person name="Liu X."/>
        </authorList>
    </citation>
    <scope>NUCLEOTIDE SEQUENCE [LARGE SCALE GENOMIC DNA]</scope>
    <source>
        <strain evidence="12">FJAT-4402</strain>
    </source>
</reference>
<dbReference type="InterPro" id="IPR023408">
    <property type="entry name" value="MscS_beta-dom_sf"/>
</dbReference>
<dbReference type="InterPro" id="IPR010920">
    <property type="entry name" value="LSM_dom_sf"/>
</dbReference>
<dbReference type="STRING" id="1441095.AM592_02515"/>
<evidence type="ECO:0000259" key="9">
    <source>
        <dbReference type="Pfam" id="PF21082"/>
    </source>
</evidence>
<comment type="similarity">
    <text evidence="2">Belongs to the MscS (TC 1.A.23) family.</text>
</comment>
<feature type="transmembrane region" description="Helical" evidence="7">
    <location>
        <begin position="96"/>
        <end position="116"/>
    </location>
</feature>
<evidence type="ECO:0000256" key="5">
    <source>
        <dbReference type="ARBA" id="ARBA00022989"/>
    </source>
</evidence>
<keyword evidence="12" id="KW-1185">Reference proteome</keyword>
<feature type="domain" description="Mechanosensitive ion channel MscS" evidence="8">
    <location>
        <begin position="179"/>
        <end position="246"/>
    </location>
</feature>
<dbReference type="RefSeq" id="WP_053602317.1">
    <property type="nucleotide sequence ID" value="NZ_CP012600.1"/>
</dbReference>